<comment type="caution">
    <text evidence="2">The sequence shown here is derived from an EMBL/GenBank/DDBJ whole genome shotgun (WGS) entry which is preliminary data.</text>
</comment>
<reference evidence="2" key="1">
    <citation type="submission" date="2023-06" db="EMBL/GenBank/DDBJ databases">
        <title>Deciphering the underlying mechanisms mediating the transmission of blaNDM gene from human to animals in China.</title>
        <authorList>
            <person name="Chen K."/>
            <person name="Chen S."/>
        </authorList>
    </citation>
    <scope>NUCLEOTIDE SEQUENCE</scope>
    <source>
        <strain evidence="2">1199</strain>
    </source>
</reference>
<keyword evidence="1" id="KW-0472">Membrane</keyword>
<dbReference type="EMBL" id="JAOVKC010000030">
    <property type="protein sequence ID" value="MCV5624147.1"/>
    <property type="molecule type" value="Genomic_DNA"/>
</dbReference>
<dbReference type="RefSeq" id="WP_029593840.1">
    <property type="nucleotide sequence ID" value="NZ_BDRG01000034.1"/>
</dbReference>
<protein>
    <submittedName>
        <fullName evidence="2">Uncharacterized protein</fullName>
    </submittedName>
</protein>
<sequence length="171" mass="18987">MTPQDFVNKIVQSIPGLANDHRLFVSLRDQLPLLAEAAPGPFLDALEQLLKGNGEMIAPIFNEDKGLLTPRSHYHGLKWALEALAWEQTYLLRAAICLAKLAVIDPGGTYSDRPLNSLRTIFLAWSPNTWAPVKVRNAIIKKLSLLFLVLGGVCYKISFLAPMIPLIKTKK</sequence>
<keyword evidence="1" id="KW-0812">Transmembrane</keyword>
<gene>
    <name evidence="2" type="ORF">OFN31_20620</name>
</gene>
<dbReference type="AlphaFoldDB" id="A0AAP3ELN0"/>
<evidence type="ECO:0000256" key="1">
    <source>
        <dbReference type="SAM" id="Phobius"/>
    </source>
</evidence>
<evidence type="ECO:0000313" key="3">
    <source>
        <dbReference type="Proteomes" id="UP001208624"/>
    </source>
</evidence>
<proteinExistence type="predicted"/>
<dbReference type="Proteomes" id="UP001208624">
    <property type="component" value="Unassembled WGS sequence"/>
</dbReference>
<keyword evidence="1" id="KW-1133">Transmembrane helix</keyword>
<accession>A0AAP3ELN0</accession>
<feature type="transmembrane region" description="Helical" evidence="1">
    <location>
        <begin position="143"/>
        <end position="167"/>
    </location>
</feature>
<evidence type="ECO:0000313" key="2">
    <source>
        <dbReference type="EMBL" id="MCV5624147.1"/>
    </source>
</evidence>
<name>A0AAP3ELN0_ECOLX</name>
<organism evidence="2 3">
    <name type="scientific">Escherichia coli</name>
    <dbReference type="NCBI Taxonomy" id="562"/>
    <lineage>
        <taxon>Bacteria</taxon>
        <taxon>Pseudomonadati</taxon>
        <taxon>Pseudomonadota</taxon>
        <taxon>Gammaproteobacteria</taxon>
        <taxon>Enterobacterales</taxon>
        <taxon>Enterobacteriaceae</taxon>
        <taxon>Escherichia</taxon>
    </lineage>
</organism>